<dbReference type="EMBL" id="CP039348">
    <property type="protein sequence ID" value="QCD90179.1"/>
    <property type="molecule type" value="Genomic_DNA"/>
</dbReference>
<keyword evidence="2" id="KW-1185">Reference proteome</keyword>
<accession>A0A4D6LMZ1</accession>
<gene>
    <name evidence="1" type="ORF">DEO72_LG4g1134</name>
</gene>
<evidence type="ECO:0000313" key="2">
    <source>
        <dbReference type="Proteomes" id="UP000501690"/>
    </source>
</evidence>
<proteinExistence type="predicted"/>
<evidence type="ECO:0000313" key="1">
    <source>
        <dbReference type="EMBL" id="QCD90179.1"/>
    </source>
</evidence>
<dbReference type="Proteomes" id="UP000501690">
    <property type="component" value="Linkage Group LG4"/>
</dbReference>
<dbReference type="AlphaFoldDB" id="A0A4D6LMZ1"/>
<organism evidence="1 2">
    <name type="scientific">Vigna unguiculata</name>
    <name type="common">Cowpea</name>
    <dbReference type="NCBI Taxonomy" id="3917"/>
    <lineage>
        <taxon>Eukaryota</taxon>
        <taxon>Viridiplantae</taxon>
        <taxon>Streptophyta</taxon>
        <taxon>Embryophyta</taxon>
        <taxon>Tracheophyta</taxon>
        <taxon>Spermatophyta</taxon>
        <taxon>Magnoliopsida</taxon>
        <taxon>eudicotyledons</taxon>
        <taxon>Gunneridae</taxon>
        <taxon>Pentapetalae</taxon>
        <taxon>rosids</taxon>
        <taxon>fabids</taxon>
        <taxon>Fabales</taxon>
        <taxon>Fabaceae</taxon>
        <taxon>Papilionoideae</taxon>
        <taxon>50 kb inversion clade</taxon>
        <taxon>NPAAA clade</taxon>
        <taxon>indigoferoid/millettioid clade</taxon>
        <taxon>Phaseoleae</taxon>
        <taxon>Vigna</taxon>
    </lineage>
</organism>
<name>A0A4D6LMZ1_VIGUN</name>
<sequence length="233" mass="26449">MHLLPHLQATTCRTCVGNNYGPHSVTPGGVSNMNIVRNVPRLPNSSTKYQGGESFWTHLYETQLAHSHRQHSPIRATTQGFLVFIRHPKPQLKKCHSEPQLKECHMFNPYLKPQLKGYVLSHHSRNTPASRSLRYNGSLVCRPRTSKPNNHFASSLSPDVAPQPLGEPLLQTAWQKPHAVKRHLFQWPLSNKCRLVDRPHRQALRASEPHYFCSYHLAVKISSPGTTPVLALY</sequence>
<protein>
    <submittedName>
        <fullName evidence="1">Uncharacterized protein</fullName>
    </submittedName>
</protein>
<reference evidence="1 2" key="1">
    <citation type="submission" date="2019-04" db="EMBL/GenBank/DDBJ databases">
        <title>An improved genome assembly and genetic linkage map for asparagus bean, Vigna unguiculata ssp. sesquipedialis.</title>
        <authorList>
            <person name="Xia Q."/>
            <person name="Zhang R."/>
            <person name="Dong Y."/>
        </authorList>
    </citation>
    <scope>NUCLEOTIDE SEQUENCE [LARGE SCALE GENOMIC DNA]</scope>
    <source>
        <tissue evidence="1">Leaf</tissue>
    </source>
</reference>